<keyword evidence="3" id="KW-1185">Reference proteome</keyword>
<accession>A0A085WIZ1</accession>
<proteinExistence type="predicted"/>
<name>A0A085WIZ1_9BACT</name>
<sequence>MIGARGPQKAGGGPGGDRRGQGPLRYGLAWGEVGGRLRGASLLRSFGGLGGTAGDQSAQQQDKLGVWRPVHGGPPVELRAGGCCRTPTNLGKISCMFNRECRFLRAHMLTFTRGWSAEPLPTPSASGQPRPSC</sequence>
<organism evidence="2 3">
    <name type="scientific">Hyalangium minutum</name>
    <dbReference type="NCBI Taxonomy" id="394096"/>
    <lineage>
        <taxon>Bacteria</taxon>
        <taxon>Pseudomonadati</taxon>
        <taxon>Myxococcota</taxon>
        <taxon>Myxococcia</taxon>
        <taxon>Myxococcales</taxon>
        <taxon>Cystobacterineae</taxon>
        <taxon>Archangiaceae</taxon>
        <taxon>Hyalangium</taxon>
    </lineage>
</organism>
<dbReference type="Proteomes" id="UP000028725">
    <property type="component" value="Unassembled WGS sequence"/>
</dbReference>
<dbReference type="AlphaFoldDB" id="A0A085WIZ1"/>
<comment type="caution">
    <text evidence="2">The sequence shown here is derived from an EMBL/GenBank/DDBJ whole genome shotgun (WGS) entry which is preliminary data.</text>
</comment>
<reference evidence="2 3" key="1">
    <citation type="submission" date="2014-04" db="EMBL/GenBank/DDBJ databases">
        <title>Genome assembly of Hyalangium minutum DSM 14724.</title>
        <authorList>
            <person name="Sharma G."/>
            <person name="Subramanian S."/>
        </authorList>
    </citation>
    <scope>NUCLEOTIDE SEQUENCE [LARGE SCALE GENOMIC DNA]</scope>
    <source>
        <strain evidence="2 3">DSM 14724</strain>
    </source>
</reference>
<protein>
    <submittedName>
        <fullName evidence="2">Uncharacterized protein</fullName>
    </submittedName>
</protein>
<evidence type="ECO:0000256" key="1">
    <source>
        <dbReference type="SAM" id="MobiDB-lite"/>
    </source>
</evidence>
<feature type="region of interest" description="Disordered" evidence="1">
    <location>
        <begin position="1"/>
        <end position="25"/>
    </location>
</feature>
<dbReference type="EMBL" id="JMCB01000007">
    <property type="protein sequence ID" value="KFE67654.1"/>
    <property type="molecule type" value="Genomic_DNA"/>
</dbReference>
<gene>
    <name evidence="2" type="ORF">DB31_8137</name>
</gene>
<evidence type="ECO:0000313" key="2">
    <source>
        <dbReference type="EMBL" id="KFE67654.1"/>
    </source>
</evidence>
<dbReference type="STRING" id="394096.DB31_8137"/>
<evidence type="ECO:0000313" key="3">
    <source>
        <dbReference type="Proteomes" id="UP000028725"/>
    </source>
</evidence>